<reference evidence="1 2" key="1">
    <citation type="submission" date="2019-09" db="EMBL/GenBank/DDBJ databases">
        <title>Taxonomic organization of the family Brucellaceae based on a phylogenomic approach.</title>
        <authorList>
            <person name="Leclercq S."/>
            <person name="Cloeckaert A."/>
            <person name="Zygmunt M.S."/>
        </authorList>
    </citation>
    <scope>NUCLEOTIDE SEQUENCE [LARGE SCALE GENOMIC DNA]</scope>
    <source>
        <strain evidence="1 2">CCUG 34461</strain>
    </source>
</reference>
<dbReference type="RefSeq" id="WP_061347440.1">
    <property type="nucleotide sequence ID" value="NZ_LSVB01000013.1"/>
</dbReference>
<dbReference type="OrthoDB" id="9919193at2"/>
<comment type="caution">
    <text evidence="1">The sequence shown here is derived from an EMBL/GenBank/DDBJ whole genome shotgun (WGS) entry which is preliminary data.</text>
</comment>
<proteinExistence type="predicted"/>
<gene>
    <name evidence="1" type="ORF">F9L06_21065</name>
</gene>
<name>A0A137XLJ1_BRUAN</name>
<organism evidence="1 2">
    <name type="scientific">Brucella anthropi</name>
    <name type="common">Ochrobactrum anthropi</name>
    <dbReference type="NCBI Taxonomy" id="529"/>
    <lineage>
        <taxon>Bacteria</taxon>
        <taxon>Pseudomonadati</taxon>
        <taxon>Pseudomonadota</taxon>
        <taxon>Alphaproteobacteria</taxon>
        <taxon>Hyphomicrobiales</taxon>
        <taxon>Brucellaceae</taxon>
        <taxon>Brucella/Ochrobactrum group</taxon>
        <taxon>Brucella</taxon>
    </lineage>
</organism>
<sequence>MTEGPIKPPSPHPKRALARGVAEGAIEILPGASLLTKIYAVTHPPIEDLERQRWEVDMSRRSNEQDELLKRLVGAHLRVRANHQRANDAQQLSFIRGGMVTSLEAIAREGLSADNESELRRKFEATTSDVEELLKGLDAALGSMSDDERNREFVDILHETVFGSFGKSSLRKDIAVLLHAGRNSIEWQRNAAAELCERIDRFNANLARLSNYAMESGDL</sequence>
<dbReference type="EMBL" id="WBWX01000010">
    <property type="protein sequence ID" value="KAB2792995.1"/>
    <property type="molecule type" value="Genomic_DNA"/>
</dbReference>
<protein>
    <submittedName>
        <fullName evidence="1">Uncharacterized protein</fullName>
    </submittedName>
</protein>
<dbReference type="Proteomes" id="UP000441102">
    <property type="component" value="Unassembled WGS sequence"/>
</dbReference>
<accession>A0A137XLJ1</accession>
<dbReference type="AlphaFoldDB" id="A0A137XLJ1"/>
<evidence type="ECO:0000313" key="2">
    <source>
        <dbReference type="Proteomes" id="UP000441102"/>
    </source>
</evidence>
<evidence type="ECO:0000313" key="1">
    <source>
        <dbReference type="EMBL" id="KAB2792995.1"/>
    </source>
</evidence>